<gene>
    <name evidence="6" type="ORF">M0811_00092</name>
</gene>
<accession>A0A9Q0LT29</accession>
<dbReference type="GO" id="GO:0006506">
    <property type="term" value="P:GPI anchor biosynthetic process"/>
    <property type="evidence" value="ECO:0007669"/>
    <property type="project" value="InterPro"/>
</dbReference>
<feature type="transmembrane region" description="Helical" evidence="4">
    <location>
        <begin position="55"/>
        <end position="73"/>
    </location>
</feature>
<evidence type="ECO:0000256" key="4">
    <source>
        <dbReference type="SAM" id="Phobius"/>
    </source>
</evidence>
<keyword evidence="7" id="KW-1185">Reference proteome</keyword>
<evidence type="ECO:0000256" key="3">
    <source>
        <dbReference type="SAM" id="MobiDB-lite"/>
    </source>
</evidence>
<keyword evidence="4" id="KW-0472">Membrane</keyword>
<feature type="domain" description="Phosphatidylinositol N-acetylglucosaminyltransferase subunit H conserved" evidence="5">
    <location>
        <begin position="79"/>
        <end position="141"/>
    </location>
</feature>
<keyword evidence="4" id="KW-1133">Transmembrane helix</keyword>
<protein>
    <submittedName>
        <fullName evidence="6">Phosphatidylinositol n-acetylglucosaminyltransferase subunit h</fullName>
    </submittedName>
</protein>
<feature type="transmembrane region" description="Helical" evidence="4">
    <location>
        <begin position="32"/>
        <end position="49"/>
    </location>
</feature>
<feature type="region of interest" description="Disordered" evidence="3">
    <location>
        <begin position="167"/>
        <end position="218"/>
    </location>
</feature>
<sequence length="218" mass="25579">MVLTFSEKRINDGIIKFSIYTNAKYIRLVDKILFYTIIFFITITTSLRQEFSITKFAWVLIGLLIIHLFTNFFQVRSESLWIIPELGIQFNKKYLSGSKTKKFYDKDRMKNVIINEGITRFQIIFYIGFIIEGEHKLVMPFTHLYPKLKDLKRIYNQVQDIFFSESKSKDSGEQNLQNDDNDNDNDSDNDSDSDNDNKGDDSENLESQSDDDNSLKLN</sequence>
<dbReference type="Pfam" id="PF10181">
    <property type="entry name" value="PIG-H"/>
    <property type="match status" value="1"/>
</dbReference>
<keyword evidence="6" id="KW-0808">Transferase</keyword>
<dbReference type="GO" id="GO:0016757">
    <property type="term" value="F:glycosyltransferase activity"/>
    <property type="evidence" value="ECO:0007669"/>
    <property type="project" value="UniProtKB-KW"/>
</dbReference>
<dbReference type="InterPro" id="IPR019328">
    <property type="entry name" value="PIGH-H_dom"/>
</dbReference>
<keyword evidence="6" id="KW-0328">Glycosyltransferase</keyword>
<name>A0A9Q0LT29_ANAIG</name>
<evidence type="ECO:0000313" key="7">
    <source>
        <dbReference type="Proteomes" id="UP001149090"/>
    </source>
</evidence>
<comment type="pathway">
    <text evidence="1">Glycolipid biosynthesis; glycosylphosphatidylinositol-anchor biosynthesis.</text>
</comment>
<proteinExistence type="inferred from homology"/>
<comment type="similarity">
    <text evidence="2">Belongs to the PIGH family.</text>
</comment>
<dbReference type="EMBL" id="JAPDFW010000059">
    <property type="protein sequence ID" value="KAJ5076775.1"/>
    <property type="molecule type" value="Genomic_DNA"/>
</dbReference>
<keyword evidence="4" id="KW-0812">Transmembrane</keyword>
<dbReference type="PANTHER" id="PTHR15231:SF1">
    <property type="entry name" value="PHOSPHATIDYLINOSITOL N-ACETYLGLUCOSAMINYLTRANSFERASE SUBUNIT H"/>
    <property type="match status" value="1"/>
</dbReference>
<dbReference type="InterPro" id="IPR044215">
    <property type="entry name" value="PIG-H"/>
</dbReference>
<dbReference type="Proteomes" id="UP001149090">
    <property type="component" value="Unassembled WGS sequence"/>
</dbReference>
<dbReference type="GO" id="GO:0000506">
    <property type="term" value="C:glycosylphosphatidylinositol-N-acetylglucosaminyltransferase (GPI-GnT) complex"/>
    <property type="evidence" value="ECO:0007669"/>
    <property type="project" value="InterPro"/>
</dbReference>
<evidence type="ECO:0000256" key="1">
    <source>
        <dbReference type="ARBA" id="ARBA00004687"/>
    </source>
</evidence>
<reference evidence="6" key="1">
    <citation type="submission" date="2022-10" db="EMBL/GenBank/DDBJ databases">
        <title>Novel sulphate-reducing endosymbionts in the free-living metamonad Anaeramoeba.</title>
        <authorList>
            <person name="Jerlstrom-Hultqvist J."/>
            <person name="Cepicka I."/>
            <person name="Gallot-Lavallee L."/>
            <person name="Salas-Leiva D."/>
            <person name="Curtis B.A."/>
            <person name="Zahonova K."/>
            <person name="Pipaliya S."/>
            <person name="Dacks J."/>
            <person name="Roger A.J."/>
        </authorList>
    </citation>
    <scope>NUCLEOTIDE SEQUENCE</scope>
    <source>
        <strain evidence="6">BMAN</strain>
    </source>
</reference>
<feature type="compositionally biased region" description="Acidic residues" evidence="3">
    <location>
        <begin position="179"/>
        <end position="194"/>
    </location>
</feature>
<comment type="caution">
    <text evidence="6">The sequence shown here is derived from an EMBL/GenBank/DDBJ whole genome shotgun (WGS) entry which is preliminary data.</text>
</comment>
<evidence type="ECO:0000313" key="6">
    <source>
        <dbReference type="EMBL" id="KAJ5076775.1"/>
    </source>
</evidence>
<dbReference type="AlphaFoldDB" id="A0A9Q0LT29"/>
<organism evidence="6 7">
    <name type="scientific">Anaeramoeba ignava</name>
    <name type="common">Anaerobic marine amoeba</name>
    <dbReference type="NCBI Taxonomy" id="1746090"/>
    <lineage>
        <taxon>Eukaryota</taxon>
        <taxon>Metamonada</taxon>
        <taxon>Anaeramoebidae</taxon>
        <taxon>Anaeramoeba</taxon>
    </lineage>
</organism>
<dbReference type="OrthoDB" id="6256716at2759"/>
<evidence type="ECO:0000256" key="2">
    <source>
        <dbReference type="ARBA" id="ARBA00009610"/>
    </source>
</evidence>
<dbReference type="PANTHER" id="PTHR15231">
    <property type="entry name" value="PHOSPHATIDYLINOSITOL N-ACETYLGLUCOSAMINYLTRANSFERASE SUBUNIT H"/>
    <property type="match status" value="1"/>
</dbReference>
<dbReference type="OMA" id="IFDSIHI"/>
<feature type="compositionally biased region" description="Acidic residues" evidence="3">
    <location>
        <begin position="202"/>
        <end position="212"/>
    </location>
</feature>
<evidence type="ECO:0000259" key="5">
    <source>
        <dbReference type="Pfam" id="PF10181"/>
    </source>
</evidence>